<dbReference type="OrthoDB" id="5568266at2"/>
<evidence type="ECO:0000256" key="7">
    <source>
        <dbReference type="SAM" id="MobiDB-lite"/>
    </source>
</evidence>
<feature type="region of interest" description="Disordered" evidence="7">
    <location>
        <begin position="1"/>
        <end position="20"/>
    </location>
</feature>
<proteinExistence type="inferred from homology"/>
<evidence type="ECO:0000259" key="8">
    <source>
        <dbReference type="Pfam" id="PF05840"/>
    </source>
</evidence>
<evidence type="ECO:0000256" key="1">
    <source>
        <dbReference type="ARBA" id="ARBA00003293"/>
    </source>
</evidence>
<dbReference type="GO" id="GO:0016787">
    <property type="term" value="F:hydrolase activity"/>
    <property type="evidence" value="ECO:0007669"/>
    <property type="project" value="UniProtKB-KW"/>
</dbReference>
<feature type="region of interest" description="Disordered" evidence="7">
    <location>
        <begin position="375"/>
        <end position="397"/>
    </location>
</feature>
<keyword evidence="3" id="KW-0235">DNA replication</keyword>
<keyword evidence="4" id="KW-0540">Nuclease</keyword>
<evidence type="ECO:0000313" key="9">
    <source>
        <dbReference type="EMBL" id="SDK77612.1"/>
    </source>
</evidence>
<dbReference type="EMBL" id="FNGI01000001">
    <property type="protein sequence ID" value="SDK77612.1"/>
    <property type="molecule type" value="Genomic_DNA"/>
</dbReference>
<feature type="compositionally biased region" description="Polar residues" evidence="7">
    <location>
        <begin position="1"/>
        <end position="10"/>
    </location>
</feature>
<evidence type="ECO:0000256" key="5">
    <source>
        <dbReference type="ARBA" id="ARBA00022759"/>
    </source>
</evidence>
<comment type="similarity">
    <text evidence="2">Belongs to the phage GPA family.</text>
</comment>
<feature type="domain" description="Replication gene A protein-like" evidence="8">
    <location>
        <begin position="248"/>
        <end position="506"/>
    </location>
</feature>
<sequence length="791" mass="89261">MTTALEQSRTFGAPGSGNRPGCAEWREAQFWSQLPSLAEDLAGGFVHVAKRHGNADGNRWLVRNTEGLLEPTRVYRRFAPIADDLRRAFIAKRNAQPTTIEGIKAACQWLADVERRLTIGSLNATHDDDALVDYANIQARAVEDERSRIIGGIAEHNRRLRLGLLPPPLELPKLRGQSLSAQSRHMARLIAEARNPLTPPPGGIPLMAVFKWHRAPVMSLAVANEMALGKARIRARLHGITPPSVKSKRAVQLARLGCSLWWRRKLRRIAGRQLEQVQREAHRVHAQAGIYCSDMTIERRRSQRVRNRALLETLEAINQEGQTYTLAELAELGLANPDHRRAELMLRIRDTEVEARRLGHRGMFYTLTTPSRFHPVVKNPKTGKVRRNPKYDGSTPREAQQHLQQLWAKARAKLARDGLAIYGIRVVEPHHDGTPHWHLLVWMKPEDEAEVTRTLQEYAEAESPQELFDRQGNKTTARFKPVVIDPSRGTAAGYVAKYISKNINGQQFARAGVEGDHLDRYDHDLNDSAPRIEAWAACWGIRQFQFMGLPSVTVWREVRRLTEKQEEQLRAWEEATQPIPRAAATFHRIREAANAGQWDLFVRLMGGPNTPRKQQPIKPWSIPRMDASREDFSHATGVVNESLLELGRYGEEVSTPKGLVVSDGRGNESEYLTRLYRWEVRSRRSPSGLGSSGGGEAGSARTCVTNCTEPGTGDGQPLIPRGLLTPRQVSPQELEAQVQRYQEWRTSEEFRAELESVELEDRMIRAAAQRTFKPAPLPAWQGVDEFFPDGI</sequence>
<dbReference type="Proteomes" id="UP000198654">
    <property type="component" value="Unassembled WGS sequence"/>
</dbReference>
<name>A0A1G9EN55_9GAMM</name>
<accession>A0A1G9EN55</accession>
<organism evidence="9 10">
    <name type="scientific">Modicisalibacter muralis</name>
    <dbReference type="NCBI Taxonomy" id="119000"/>
    <lineage>
        <taxon>Bacteria</taxon>
        <taxon>Pseudomonadati</taxon>
        <taxon>Pseudomonadota</taxon>
        <taxon>Gammaproteobacteria</taxon>
        <taxon>Oceanospirillales</taxon>
        <taxon>Halomonadaceae</taxon>
        <taxon>Modicisalibacter</taxon>
    </lineage>
</organism>
<evidence type="ECO:0000256" key="3">
    <source>
        <dbReference type="ARBA" id="ARBA00022705"/>
    </source>
</evidence>
<dbReference type="GO" id="GO:0004519">
    <property type="term" value="F:endonuclease activity"/>
    <property type="evidence" value="ECO:0007669"/>
    <property type="project" value="UniProtKB-KW"/>
</dbReference>
<dbReference type="InterPro" id="IPR008766">
    <property type="entry name" value="Replication_gene_A-like"/>
</dbReference>
<dbReference type="AlphaFoldDB" id="A0A1G9EN55"/>
<reference evidence="9 10" key="1">
    <citation type="submission" date="2016-10" db="EMBL/GenBank/DDBJ databases">
        <authorList>
            <person name="de Groot N.N."/>
        </authorList>
    </citation>
    <scope>NUCLEOTIDE SEQUENCE [LARGE SCALE GENOMIC DNA]</scope>
    <source>
        <strain evidence="9 10">DSM 14789</strain>
    </source>
</reference>
<dbReference type="GO" id="GO:0006260">
    <property type="term" value="P:DNA replication"/>
    <property type="evidence" value="ECO:0007669"/>
    <property type="project" value="UniProtKB-KW"/>
</dbReference>
<evidence type="ECO:0000256" key="2">
    <source>
        <dbReference type="ARBA" id="ARBA00009260"/>
    </source>
</evidence>
<gene>
    <name evidence="9" type="ORF">SAMN05661010_00043</name>
</gene>
<evidence type="ECO:0000256" key="6">
    <source>
        <dbReference type="ARBA" id="ARBA00022801"/>
    </source>
</evidence>
<evidence type="ECO:0000256" key="4">
    <source>
        <dbReference type="ARBA" id="ARBA00022722"/>
    </source>
</evidence>
<comment type="function">
    <text evidence="1">Possible endonuclease which induces a single-strand cut and initiates DNA replication.</text>
</comment>
<evidence type="ECO:0000313" key="10">
    <source>
        <dbReference type="Proteomes" id="UP000198654"/>
    </source>
</evidence>
<keyword evidence="5" id="KW-0255">Endonuclease</keyword>
<keyword evidence="10" id="KW-1185">Reference proteome</keyword>
<dbReference type="STRING" id="119000.SAMN05661010_00043"/>
<protein>
    <submittedName>
        <fullName evidence="9">Bacteriophage replication gene A protein (GPA)</fullName>
    </submittedName>
</protein>
<keyword evidence="6" id="KW-0378">Hydrolase</keyword>
<dbReference type="Pfam" id="PF05840">
    <property type="entry name" value="Phage_GPA"/>
    <property type="match status" value="1"/>
</dbReference>
<dbReference type="RefSeq" id="WP_089724369.1">
    <property type="nucleotide sequence ID" value="NZ_FNGI01000001.1"/>
</dbReference>